<proteinExistence type="predicted"/>
<dbReference type="Pfam" id="PF13529">
    <property type="entry name" value="Peptidase_C39_2"/>
    <property type="match status" value="1"/>
</dbReference>
<dbReference type="RefSeq" id="WP_253474705.1">
    <property type="nucleotide sequence ID" value="NZ_JALJXV010000002.1"/>
</dbReference>
<reference evidence="2" key="1">
    <citation type="submission" date="2022-03" db="EMBL/GenBank/DDBJ databases">
        <title>Genomic Encyclopedia of Type Strains, Phase III (KMG-III): the genomes of soil and plant-associated and newly described type strains.</title>
        <authorList>
            <person name="Whitman W."/>
        </authorList>
    </citation>
    <scope>NUCLEOTIDE SEQUENCE</scope>
    <source>
        <strain evidence="2">ANL 6-2</strain>
    </source>
</reference>
<dbReference type="Proteomes" id="UP001205843">
    <property type="component" value="Unassembled WGS sequence"/>
</dbReference>
<dbReference type="SUPFAM" id="SSF48452">
    <property type="entry name" value="TPR-like"/>
    <property type="match status" value="1"/>
</dbReference>
<dbReference type="InterPro" id="IPR039564">
    <property type="entry name" value="Peptidase_C39-like"/>
</dbReference>
<protein>
    <submittedName>
        <fullName evidence="2">Tetratricopeptide (TPR) repeat protein</fullName>
    </submittedName>
</protein>
<dbReference type="Gene3D" id="1.25.40.10">
    <property type="entry name" value="Tetratricopeptide repeat domain"/>
    <property type="match status" value="1"/>
</dbReference>
<dbReference type="InterPro" id="IPR011990">
    <property type="entry name" value="TPR-like_helical_dom_sf"/>
</dbReference>
<dbReference type="NCBIfam" id="NF033920">
    <property type="entry name" value="C39_PA2778_fam"/>
    <property type="match status" value="1"/>
</dbReference>
<keyword evidence="3" id="KW-1185">Reference proteome</keyword>
<evidence type="ECO:0000313" key="3">
    <source>
        <dbReference type="Proteomes" id="UP001205843"/>
    </source>
</evidence>
<organism evidence="2 3">
    <name type="scientific">Natronocella acetinitrilica</name>
    <dbReference type="NCBI Taxonomy" id="414046"/>
    <lineage>
        <taxon>Bacteria</taxon>
        <taxon>Pseudomonadati</taxon>
        <taxon>Pseudomonadota</taxon>
        <taxon>Gammaproteobacteria</taxon>
        <taxon>Chromatiales</taxon>
        <taxon>Ectothiorhodospiraceae</taxon>
        <taxon>Natronocella</taxon>
    </lineage>
</organism>
<feature type="domain" description="Peptidase C39-like" evidence="1">
    <location>
        <begin position="64"/>
        <end position="165"/>
    </location>
</feature>
<dbReference type="InterPro" id="IPR039563">
    <property type="entry name" value="Peptidase_C39_single_dom"/>
</dbReference>
<dbReference type="Pfam" id="PF14559">
    <property type="entry name" value="TPR_19"/>
    <property type="match status" value="1"/>
</dbReference>
<dbReference type="CDD" id="cd02549">
    <property type="entry name" value="Peptidase_C39A"/>
    <property type="match status" value="1"/>
</dbReference>
<name>A0AAE3G1D6_9GAMM</name>
<dbReference type="AlphaFoldDB" id="A0AAE3G1D6"/>
<dbReference type="Gene3D" id="3.90.70.10">
    <property type="entry name" value="Cysteine proteinases"/>
    <property type="match status" value="1"/>
</dbReference>
<gene>
    <name evidence="2" type="ORF">J2T57_000848</name>
</gene>
<evidence type="ECO:0000259" key="1">
    <source>
        <dbReference type="Pfam" id="PF13529"/>
    </source>
</evidence>
<comment type="caution">
    <text evidence="2">The sequence shown here is derived from an EMBL/GenBank/DDBJ whole genome shotgun (WGS) entry which is preliminary data.</text>
</comment>
<evidence type="ECO:0000313" key="2">
    <source>
        <dbReference type="EMBL" id="MCP1673749.1"/>
    </source>
</evidence>
<sequence>MTSTSSLPETPISKPHRSAAAALLLLFGLSGCAVMGGGGTDPGFGDEAVSVELTDVPFHPDEALYCGPATLAEVLGYTGVAVEPEDLVGGLFIPEREGTLQLEMMAQARRHDRVPYRLDGNAATLLEELHAGNPVIVFQNLGLAIRPVWHYAVLVGYDADAETVVLRSGPDERRLRTTAFFLRSWARGDRWAITVTKPDQPPATAQPVRWLQAAVDLEQTGRLAAAAAAYESGRERWPDAVGFHLGLTNLHYQAGRLEQAEDAARQGLAQSNDDQGVLWNNLAVILADQFRWDEARAAAGEAMTAGGEYSDAFRRTLARINCRGDENCLRQRQTAD</sequence>
<accession>A0AAE3G1D6</accession>
<dbReference type="EMBL" id="JALJXV010000002">
    <property type="protein sequence ID" value="MCP1673749.1"/>
    <property type="molecule type" value="Genomic_DNA"/>
</dbReference>